<sequence length="423" mass="46617">MAEVLELFTQLHEEEEEEEEDGETVEGGEEEEDEDPYWLSSFTPSLVGPVFSSTSRSFSSCDSGESAIPVSDFSDYQFPLHHDFSDHMHSSPIVDSYPEALDSPNFEVHGDVRDYLHFDEAEEGTCGDQNFVGRSAASAESSGGGLRIAEFGSESDLSEHHDIFAADCNDDGGAAAGLLDDLDVPLCWGFVPIEDARMNSSEEFDWEEVDDGVDDRGVLSMMVGVEDEETSSGRGEVVDVLLEADEAGGDVEEDEFGSGSNIIWEVLLAMNNQGMARNNSRSIIEHAEDISDFVYDQEVFLNPSDYEFQIAQFADLDSTIRGSPPAAKHVVEELASIMLTEEDVANNKNLCAVCKDVFLVEEKAMLLPCSHLYHSDCILPWLGIRNTCPVCRHELPTDDPEYERLKARMSAGRAAVRGDFSQV</sequence>
<feature type="region of interest" description="Disordered" evidence="5">
    <location>
        <begin position="1"/>
        <end position="41"/>
    </location>
</feature>
<keyword evidence="3" id="KW-0862">Zinc</keyword>
<evidence type="ECO:0000256" key="2">
    <source>
        <dbReference type="ARBA" id="ARBA00022771"/>
    </source>
</evidence>
<dbReference type="InterPro" id="IPR001841">
    <property type="entry name" value="Znf_RING"/>
</dbReference>
<feature type="compositionally biased region" description="Acidic residues" evidence="5">
    <location>
        <begin position="13"/>
        <end position="36"/>
    </location>
</feature>
<proteinExistence type="predicted"/>
<evidence type="ECO:0000256" key="1">
    <source>
        <dbReference type="ARBA" id="ARBA00022723"/>
    </source>
</evidence>
<protein>
    <submittedName>
        <fullName evidence="7">E3 ubiquitin-protein ligase RING1</fullName>
    </submittedName>
</protein>
<dbReference type="Gene3D" id="3.30.40.10">
    <property type="entry name" value="Zinc/RING finger domain, C3HC4 (zinc finger)"/>
    <property type="match status" value="1"/>
</dbReference>
<keyword evidence="8" id="KW-1185">Reference proteome</keyword>
<evidence type="ECO:0000256" key="4">
    <source>
        <dbReference type="PROSITE-ProRule" id="PRU00175"/>
    </source>
</evidence>
<keyword evidence="1" id="KW-0479">Metal-binding</keyword>
<evidence type="ECO:0000256" key="5">
    <source>
        <dbReference type="SAM" id="MobiDB-lite"/>
    </source>
</evidence>
<feature type="domain" description="RING-type" evidence="6">
    <location>
        <begin position="351"/>
        <end position="392"/>
    </location>
</feature>
<dbReference type="PANTHER" id="PTHR15710:SF108">
    <property type="entry name" value="OS03G0286100 PROTEIN"/>
    <property type="match status" value="1"/>
</dbReference>
<dbReference type="PANTHER" id="PTHR15710">
    <property type="entry name" value="E3 UBIQUITIN-PROTEIN LIGASE PRAJA"/>
    <property type="match status" value="1"/>
</dbReference>
<gene>
    <name evidence="7" type="primary">RING1</name>
    <name evidence="7" type="ORF">KSP40_PGU018589</name>
</gene>
<keyword evidence="2 4" id="KW-0863">Zinc-finger</keyword>
<dbReference type="InterPro" id="IPR013083">
    <property type="entry name" value="Znf_RING/FYVE/PHD"/>
</dbReference>
<reference evidence="7 8" key="1">
    <citation type="journal article" date="2022" name="Nat. Plants">
        <title>Genomes of leafy and leafless Platanthera orchids illuminate the evolution of mycoheterotrophy.</title>
        <authorList>
            <person name="Li M.H."/>
            <person name="Liu K.W."/>
            <person name="Li Z."/>
            <person name="Lu H.C."/>
            <person name="Ye Q.L."/>
            <person name="Zhang D."/>
            <person name="Wang J.Y."/>
            <person name="Li Y.F."/>
            <person name="Zhong Z.M."/>
            <person name="Liu X."/>
            <person name="Yu X."/>
            <person name="Liu D.K."/>
            <person name="Tu X.D."/>
            <person name="Liu B."/>
            <person name="Hao Y."/>
            <person name="Liao X.Y."/>
            <person name="Jiang Y.T."/>
            <person name="Sun W.H."/>
            <person name="Chen J."/>
            <person name="Chen Y.Q."/>
            <person name="Ai Y."/>
            <person name="Zhai J.W."/>
            <person name="Wu S.S."/>
            <person name="Zhou Z."/>
            <person name="Hsiao Y.Y."/>
            <person name="Wu W.L."/>
            <person name="Chen Y.Y."/>
            <person name="Lin Y.F."/>
            <person name="Hsu J.L."/>
            <person name="Li C.Y."/>
            <person name="Wang Z.W."/>
            <person name="Zhao X."/>
            <person name="Zhong W.Y."/>
            <person name="Ma X.K."/>
            <person name="Ma L."/>
            <person name="Huang J."/>
            <person name="Chen G.Z."/>
            <person name="Huang M.Z."/>
            <person name="Huang L."/>
            <person name="Peng D.H."/>
            <person name="Luo Y.B."/>
            <person name="Zou S.Q."/>
            <person name="Chen S.P."/>
            <person name="Lan S."/>
            <person name="Tsai W.C."/>
            <person name="Van de Peer Y."/>
            <person name="Liu Z.J."/>
        </authorList>
    </citation>
    <scope>NUCLEOTIDE SEQUENCE [LARGE SCALE GENOMIC DNA]</scope>
    <source>
        <strain evidence="7">Lor288</strain>
    </source>
</reference>
<dbReference type="PROSITE" id="PS50089">
    <property type="entry name" value="ZF_RING_2"/>
    <property type="match status" value="1"/>
</dbReference>
<dbReference type="SMART" id="SM00184">
    <property type="entry name" value="RING"/>
    <property type="match status" value="1"/>
</dbReference>
<evidence type="ECO:0000313" key="8">
    <source>
        <dbReference type="Proteomes" id="UP001412067"/>
    </source>
</evidence>
<dbReference type="Pfam" id="PF13639">
    <property type="entry name" value="zf-RING_2"/>
    <property type="match status" value="1"/>
</dbReference>
<name>A0ABR2LUY5_9ASPA</name>
<organism evidence="7 8">
    <name type="scientific">Platanthera guangdongensis</name>
    <dbReference type="NCBI Taxonomy" id="2320717"/>
    <lineage>
        <taxon>Eukaryota</taxon>
        <taxon>Viridiplantae</taxon>
        <taxon>Streptophyta</taxon>
        <taxon>Embryophyta</taxon>
        <taxon>Tracheophyta</taxon>
        <taxon>Spermatophyta</taxon>
        <taxon>Magnoliopsida</taxon>
        <taxon>Liliopsida</taxon>
        <taxon>Asparagales</taxon>
        <taxon>Orchidaceae</taxon>
        <taxon>Orchidoideae</taxon>
        <taxon>Orchideae</taxon>
        <taxon>Orchidinae</taxon>
        <taxon>Platanthera</taxon>
    </lineage>
</organism>
<comment type="caution">
    <text evidence="7">The sequence shown here is derived from an EMBL/GenBank/DDBJ whole genome shotgun (WGS) entry which is preliminary data.</text>
</comment>
<dbReference type="EMBL" id="JBBWWR010000015">
    <property type="protein sequence ID" value="KAK8950274.1"/>
    <property type="molecule type" value="Genomic_DNA"/>
</dbReference>
<accession>A0ABR2LUY5</accession>
<evidence type="ECO:0000313" key="7">
    <source>
        <dbReference type="EMBL" id="KAK8950274.1"/>
    </source>
</evidence>
<dbReference type="SUPFAM" id="SSF57850">
    <property type="entry name" value="RING/U-box"/>
    <property type="match status" value="1"/>
</dbReference>
<evidence type="ECO:0000256" key="3">
    <source>
        <dbReference type="ARBA" id="ARBA00022833"/>
    </source>
</evidence>
<evidence type="ECO:0000259" key="6">
    <source>
        <dbReference type="PROSITE" id="PS50089"/>
    </source>
</evidence>
<dbReference type="Proteomes" id="UP001412067">
    <property type="component" value="Unassembled WGS sequence"/>
</dbReference>